<gene>
    <name evidence="1" type="ORF">Scep_002550</name>
</gene>
<accession>A0AAP0LES0</accession>
<dbReference type="Proteomes" id="UP001419268">
    <property type="component" value="Unassembled WGS sequence"/>
</dbReference>
<evidence type="ECO:0000313" key="2">
    <source>
        <dbReference type="Proteomes" id="UP001419268"/>
    </source>
</evidence>
<proteinExistence type="predicted"/>
<evidence type="ECO:0000313" key="1">
    <source>
        <dbReference type="EMBL" id="KAK9167359.1"/>
    </source>
</evidence>
<dbReference type="EMBL" id="JBBNAG010000001">
    <property type="protein sequence ID" value="KAK9167359.1"/>
    <property type="molecule type" value="Genomic_DNA"/>
</dbReference>
<protein>
    <submittedName>
        <fullName evidence="1">Uncharacterized protein</fullName>
    </submittedName>
</protein>
<keyword evidence="2" id="KW-1185">Reference proteome</keyword>
<sequence>MNHDLYAPAVAPHPHQHQFDAVPEIGLHTQDMHLYVIMVIAADQKVMFVYQ</sequence>
<comment type="caution">
    <text evidence="1">The sequence shown here is derived from an EMBL/GenBank/DDBJ whole genome shotgun (WGS) entry which is preliminary data.</text>
</comment>
<name>A0AAP0LES0_9MAGN</name>
<dbReference type="AlphaFoldDB" id="A0AAP0LES0"/>
<organism evidence="1 2">
    <name type="scientific">Stephania cephalantha</name>
    <dbReference type="NCBI Taxonomy" id="152367"/>
    <lineage>
        <taxon>Eukaryota</taxon>
        <taxon>Viridiplantae</taxon>
        <taxon>Streptophyta</taxon>
        <taxon>Embryophyta</taxon>
        <taxon>Tracheophyta</taxon>
        <taxon>Spermatophyta</taxon>
        <taxon>Magnoliopsida</taxon>
        <taxon>Ranunculales</taxon>
        <taxon>Menispermaceae</taxon>
        <taxon>Menispermoideae</taxon>
        <taxon>Cissampelideae</taxon>
        <taxon>Stephania</taxon>
    </lineage>
</organism>
<reference evidence="1 2" key="1">
    <citation type="submission" date="2024-01" db="EMBL/GenBank/DDBJ databases">
        <title>Genome assemblies of Stephania.</title>
        <authorList>
            <person name="Yang L."/>
        </authorList>
    </citation>
    <scope>NUCLEOTIDE SEQUENCE [LARGE SCALE GENOMIC DNA]</scope>
    <source>
        <strain evidence="1">JXDWG</strain>
        <tissue evidence="1">Leaf</tissue>
    </source>
</reference>